<feature type="signal peptide" evidence="2">
    <location>
        <begin position="1"/>
        <end position="19"/>
    </location>
</feature>
<keyword evidence="1" id="KW-1133">Transmembrane helix</keyword>
<dbReference type="PANTHER" id="PTHR11161:SF4">
    <property type="entry name" value="DROP DEAD"/>
    <property type="match status" value="1"/>
</dbReference>
<sequence length="741" mass="85015">MIFYLKLFFLCSIVLSVGSVKNVNLQLNNGLRSLQDEEIISVIVDKKNETKNNLTFVDSSMNNYTIEKNYNKFKTSSFNNEQINDHYEKFDNFVNQESDQFFNVVPIFNPAAGKVSKICRKQSNIYHRELKKMTLWALKMFDATGKIPSGLLNGNVNQFGDFDECLGLQGTHGIRGKYCLAYLQLEIIDQSRDDLKYIHRLAHSHYAFRSNLTDPGHRVPRFGSIQFALCVPSACTTTDVETSLRATIDKFVSSTSLNVSVKVDQEMCQVQRYNKYPPETLIVGLFFIGMVILTIIAGICDHNNANISEILLAFSIKRNFKKLVSMKRIDGDIPTLHGVRAINAFMLIIAHKSMALFFNPYVNRTGMSEYLGQSWTVIGRAASLYTDPFIMLSGLLTSYSFVGSLKKNNSINIKKEYLSRLFRLLPTLAGLILFCTFIMPNVGSGPQWNLVVTHHADICKKTWWRSFLFIHNYYGFENMCLTHTHHLGIDTQLFAFSPLMVIALYNWPKLGTFVLIIIAIFSTALRYFITYYKHLNNYVYFGTSIRQLFDTANLSYILPSHRLTVYIIGIFIGFTLRKLPIDYKINKTVVKLGWILTTLMTLTAFVAPAGMGSINYVYDPTHAATYNAFAPIGWCALFAWVVFLSQTGNTHGWFSRFLSWKGFLISTRLSYAIYLTQFPVFFYNVGKTRSAEYFDFFKMMFDFHEFSWIIGTSVILTLLFDTPFQNIKNHLFKKRETTKID</sequence>
<dbReference type="Pfam" id="PF20146">
    <property type="entry name" value="NRF"/>
    <property type="match status" value="1"/>
</dbReference>
<dbReference type="AlphaFoldDB" id="A0A835CPR0"/>
<dbReference type="EMBL" id="JACMRX010000005">
    <property type="protein sequence ID" value="KAF7989418.1"/>
    <property type="molecule type" value="Genomic_DNA"/>
</dbReference>
<dbReference type="InterPro" id="IPR052728">
    <property type="entry name" value="O2_lipid_transport_reg"/>
</dbReference>
<evidence type="ECO:0000256" key="1">
    <source>
        <dbReference type="SAM" id="Phobius"/>
    </source>
</evidence>
<reference evidence="4 5" key="1">
    <citation type="submission" date="2020-08" db="EMBL/GenBank/DDBJ databases">
        <title>Aphidius gifuensis genome sequencing and assembly.</title>
        <authorList>
            <person name="Du Z."/>
        </authorList>
    </citation>
    <scope>NUCLEOTIDE SEQUENCE [LARGE SCALE GENOMIC DNA]</scope>
    <source>
        <strain evidence="4">YNYX2018</strain>
        <tissue evidence="4">Adults</tissue>
    </source>
</reference>
<feature type="chain" id="PRO_5032471559" description="Nose resistant-to-fluoxetine protein N-terminal domain-containing protein" evidence="2">
    <location>
        <begin position="20"/>
        <end position="741"/>
    </location>
</feature>
<comment type="caution">
    <text evidence="4">The sequence shown here is derived from an EMBL/GenBank/DDBJ whole genome shotgun (WGS) entry which is preliminary data.</text>
</comment>
<evidence type="ECO:0000313" key="4">
    <source>
        <dbReference type="EMBL" id="KAF7989418.1"/>
    </source>
</evidence>
<feature type="transmembrane region" description="Helical" evidence="1">
    <location>
        <begin position="421"/>
        <end position="439"/>
    </location>
</feature>
<dbReference type="GO" id="GO:0016747">
    <property type="term" value="F:acyltransferase activity, transferring groups other than amino-acyl groups"/>
    <property type="evidence" value="ECO:0007669"/>
    <property type="project" value="InterPro"/>
</dbReference>
<name>A0A835CPR0_APHGI</name>
<gene>
    <name evidence="4" type="ORF">HCN44_008092</name>
</gene>
<keyword evidence="1" id="KW-0472">Membrane</keyword>
<evidence type="ECO:0000256" key="2">
    <source>
        <dbReference type="SAM" id="SignalP"/>
    </source>
</evidence>
<dbReference type="SMART" id="SM00703">
    <property type="entry name" value="NRF"/>
    <property type="match status" value="1"/>
</dbReference>
<feature type="transmembrane region" description="Helical" evidence="1">
    <location>
        <begin position="706"/>
        <end position="724"/>
    </location>
</feature>
<dbReference type="Proteomes" id="UP000639338">
    <property type="component" value="Unassembled WGS sequence"/>
</dbReference>
<feature type="transmembrane region" description="Helical" evidence="1">
    <location>
        <begin position="341"/>
        <end position="362"/>
    </location>
</feature>
<feature type="transmembrane region" description="Helical" evidence="1">
    <location>
        <begin position="624"/>
        <end position="644"/>
    </location>
</feature>
<feature type="domain" description="Nose resistant-to-fluoxetine protein N-terminal" evidence="3">
    <location>
        <begin position="116"/>
        <end position="270"/>
    </location>
</feature>
<evidence type="ECO:0000259" key="3">
    <source>
        <dbReference type="SMART" id="SM00703"/>
    </source>
</evidence>
<dbReference type="InterPro" id="IPR006621">
    <property type="entry name" value="Nose-resist-to-fluoxetine_N"/>
</dbReference>
<dbReference type="PANTHER" id="PTHR11161">
    <property type="entry name" value="O-ACYLTRANSFERASE"/>
    <property type="match status" value="1"/>
</dbReference>
<feature type="transmembrane region" description="Helical" evidence="1">
    <location>
        <begin position="563"/>
        <end position="580"/>
    </location>
</feature>
<proteinExistence type="predicted"/>
<keyword evidence="2" id="KW-0732">Signal</keyword>
<keyword evidence="5" id="KW-1185">Reference proteome</keyword>
<accession>A0A835CPR0</accession>
<keyword evidence="1" id="KW-0812">Transmembrane</keyword>
<evidence type="ECO:0000313" key="5">
    <source>
        <dbReference type="Proteomes" id="UP000639338"/>
    </source>
</evidence>
<dbReference type="OrthoDB" id="4794873at2759"/>
<feature type="transmembrane region" description="Helical" evidence="1">
    <location>
        <begin position="281"/>
        <end position="300"/>
    </location>
</feature>
<feature type="transmembrane region" description="Helical" evidence="1">
    <location>
        <begin position="592"/>
        <end position="618"/>
    </location>
</feature>
<protein>
    <recommendedName>
        <fullName evidence="3">Nose resistant-to-fluoxetine protein N-terminal domain-containing protein</fullName>
    </recommendedName>
</protein>
<feature type="transmembrane region" description="Helical" evidence="1">
    <location>
        <begin position="382"/>
        <end position="401"/>
    </location>
</feature>
<feature type="transmembrane region" description="Helical" evidence="1">
    <location>
        <begin position="512"/>
        <end position="529"/>
    </location>
</feature>
<feature type="transmembrane region" description="Helical" evidence="1">
    <location>
        <begin position="665"/>
        <end position="686"/>
    </location>
</feature>
<dbReference type="InterPro" id="IPR002656">
    <property type="entry name" value="Acyl_transf_3_dom"/>
</dbReference>
<organism evidence="4 5">
    <name type="scientific">Aphidius gifuensis</name>
    <name type="common">Parasitoid wasp</name>
    <dbReference type="NCBI Taxonomy" id="684658"/>
    <lineage>
        <taxon>Eukaryota</taxon>
        <taxon>Metazoa</taxon>
        <taxon>Ecdysozoa</taxon>
        <taxon>Arthropoda</taxon>
        <taxon>Hexapoda</taxon>
        <taxon>Insecta</taxon>
        <taxon>Pterygota</taxon>
        <taxon>Neoptera</taxon>
        <taxon>Endopterygota</taxon>
        <taxon>Hymenoptera</taxon>
        <taxon>Apocrita</taxon>
        <taxon>Ichneumonoidea</taxon>
        <taxon>Braconidae</taxon>
        <taxon>Aphidiinae</taxon>
        <taxon>Aphidius</taxon>
    </lineage>
</organism>
<dbReference type="Pfam" id="PF01757">
    <property type="entry name" value="Acyl_transf_3"/>
    <property type="match status" value="1"/>
</dbReference>